<keyword evidence="9 11" id="KW-0687">Ribonucleoprotein</keyword>
<name>W1IPY0_9GAMM</name>
<evidence type="ECO:0000256" key="9">
    <source>
        <dbReference type="ARBA" id="ARBA00023274"/>
    </source>
</evidence>
<dbReference type="InterPro" id="IPR002150">
    <property type="entry name" value="Ribosomal_bL31"/>
</dbReference>
<dbReference type="Proteomes" id="UP000019197">
    <property type="component" value="Unassembled WGS sequence"/>
</dbReference>
<feature type="binding site" evidence="11">
    <location>
        <position position="78"/>
    </location>
    <ligand>
        <name>Zn(2+)</name>
        <dbReference type="ChEBI" id="CHEBI:29105"/>
    </ligand>
</feature>
<dbReference type="InterPro" id="IPR034704">
    <property type="entry name" value="Ribosomal_bL28/bL31-like_sf"/>
</dbReference>
<keyword evidence="4 11" id="KW-0479">Metal-binding</keyword>
<evidence type="ECO:0000256" key="1">
    <source>
        <dbReference type="ARBA" id="ARBA00003795"/>
    </source>
</evidence>
<evidence type="ECO:0000256" key="11">
    <source>
        <dbReference type="HAMAP-Rule" id="MF_00501"/>
    </source>
</evidence>
<keyword evidence="6 11" id="KW-0862">Zinc</keyword>
<reference evidence="12 13" key="1">
    <citation type="submission" date="2013-11" db="EMBL/GenBank/DDBJ databases">
        <title>Draft genome sequence and annotation of the entomopathogenic bacterium, Xenorhabdus cabanillasi strain JM26.</title>
        <authorList>
            <person name="Gualtieri M."/>
            <person name="Ogier J.C."/>
            <person name="Pages S."/>
            <person name="Givaudan A."/>
            <person name="Gaudriault S."/>
        </authorList>
    </citation>
    <scope>NUCLEOTIDE SEQUENCE [LARGE SCALE GENOMIC DNA]</scope>
    <source>
        <strain evidence="12 13">JM26</strain>
    </source>
</reference>
<sequence>MIRRLWYKNYRTYFNQHDVWCLAAIGLDSDATLTEVFPMKQGIHPKYEEITASCSCGNVIKIKSTVGHDLNLDVCGECHPFYTGKQRDVATGGRVDRFNKRFTVPGFKK</sequence>
<dbReference type="GO" id="GO:0019843">
    <property type="term" value="F:rRNA binding"/>
    <property type="evidence" value="ECO:0007669"/>
    <property type="project" value="UniProtKB-KW"/>
</dbReference>
<evidence type="ECO:0000256" key="7">
    <source>
        <dbReference type="ARBA" id="ARBA00022884"/>
    </source>
</evidence>
<dbReference type="PRINTS" id="PR01249">
    <property type="entry name" value="RIBOSOMALL31"/>
</dbReference>
<evidence type="ECO:0000313" key="12">
    <source>
        <dbReference type="EMBL" id="CDL79285.1"/>
    </source>
</evidence>
<dbReference type="PROSITE" id="PS01143">
    <property type="entry name" value="RIBOSOMAL_L31"/>
    <property type="match status" value="1"/>
</dbReference>
<evidence type="ECO:0000256" key="4">
    <source>
        <dbReference type="ARBA" id="ARBA00022723"/>
    </source>
</evidence>
<feature type="binding site" evidence="11">
    <location>
        <position position="75"/>
    </location>
    <ligand>
        <name>Zn(2+)</name>
        <dbReference type="ChEBI" id="CHEBI:29105"/>
    </ligand>
</feature>
<dbReference type="SUPFAM" id="SSF143800">
    <property type="entry name" value="L28p-like"/>
    <property type="match status" value="1"/>
</dbReference>
<dbReference type="GO" id="GO:0005840">
    <property type="term" value="C:ribosome"/>
    <property type="evidence" value="ECO:0007669"/>
    <property type="project" value="UniProtKB-KW"/>
</dbReference>
<dbReference type="GO" id="GO:1990904">
    <property type="term" value="C:ribonucleoprotein complex"/>
    <property type="evidence" value="ECO:0007669"/>
    <property type="project" value="UniProtKB-KW"/>
</dbReference>
<evidence type="ECO:0000313" key="13">
    <source>
        <dbReference type="Proteomes" id="UP000019197"/>
    </source>
</evidence>
<organism evidence="12 13">
    <name type="scientific">Xenorhabdus cabanillasii JM26</name>
    <dbReference type="NCBI Taxonomy" id="1427517"/>
    <lineage>
        <taxon>Bacteria</taxon>
        <taxon>Pseudomonadati</taxon>
        <taxon>Pseudomonadota</taxon>
        <taxon>Gammaproteobacteria</taxon>
        <taxon>Enterobacterales</taxon>
        <taxon>Morganellaceae</taxon>
        <taxon>Xenorhabdus</taxon>
    </lineage>
</organism>
<dbReference type="HAMAP" id="MF_00501">
    <property type="entry name" value="Ribosomal_bL31_1"/>
    <property type="match status" value="1"/>
</dbReference>
<comment type="function">
    <text evidence="1 11">Binds the 23S rRNA.</text>
</comment>
<dbReference type="Gene3D" id="4.10.830.30">
    <property type="entry name" value="Ribosomal protein L31"/>
    <property type="match status" value="1"/>
</dbReference>
<evidence type="ECO:0000256" key="5">
    <source>
        <dbReference type="ARBA" id="ARBA00022730"/>
    </source>
</evidence>
<dbReference type="PANTHER" id="PTHR33280">
    <property type="entry name" value="50S RIBOSOMAL PROTEIN L31, CHLOROPLASTIC"/>
    <property type="match status" value="1"/>
</dbReference>
<evidence type="ECO:0000256" key="3">
    <source>
        <dbReference type="ARBA" id="ARBA00011838"/>
    </source>
</evidence>
<dbReference type="NCBIfam" id="NF000612">
    <property type="entry name" value="PRK00019.1"/>
    <property type="match status" value="1"/>
</dbReference>
<feature type="binding site" evidence="11">
    <location>
        <position position="54"/>
    </location>
    <ligand>
        <name>Zn(2+)</name>
        <dbReference type="ChEBI" id="CHEBI:29105"/>
    </ligand>
</feature>
<comment type="cofactor">
    <cofactor evidence="11">
        <name>Zn(2+)</name>
        <dbReference type="ChEBI" id="CHEBI:29105"/>
    </cofactor>
    <text evidence="11">Binds 1 zinc ion per subunit.</text>
</comment>
<comment type="caution">
    <text evidence="12">The sequence shown here is derived from an EMBL/GenBank/DDBJ whole genome shotgun (WGS) entry which is preliminary data.</text>
</comment>
<keyword evidence="8 11" id="KW-0689">Ribosomal protein</keyword>
<dbReference type="GO" id="GO:0046872">
    <property type="term" value="F:metal ion binding"/>
    <property type="evidence" value="ECO:0007669"/>
    <property type="project" value="UniProtKB-KW"/>
</dbReference>
<evidence type="ECO:0000256" key="2">
    <source>
        <dbReference type="ARBA" id="ARBA00009296"/>
    </source>
</evidence>
<dbReference type="InterPro" id="IPR027491">
    <property type="entry name" value="Ribosomal_bL31_A"/>
</dbReference>
<dbReference type="GO" id="GO:0003735">
    <property type="term" value="F:structural constituent of ribosome"/>
    <property type="evidence" value="ECO:0007669"/>
    <property type="project" value="InterPro"/>
</dbReference>
<dbReference type="NCBIfam" id="TIGR00105">
    <property type="entry name" value="L31"/>
    <property type="match status" value="1"/>
</dbReference>
<dbReference type="InterPro" id="IPR042105">
    <property type="entry name" value="Ribosomal_bL31_sf"/>
</dbReference>
<dbReference type="FunFam" id="4.10.830.30:FF:000001">
    <property type="entry name" value="50S ribosomal protein L31"/>
    <property type="match status" value="1"/>
</dbReference>
<dbReference type="EMBL" id="CBXE010000012">
    <property type="protein sequence ID" value="CDL79285.1"/>
    <property type="molecule type" value="Genomic_DNA"/>
</dbReference>
<keyword evidence="7 11" id="KW-0694">RNA-binding</keyword>
<evidence type="ECO:0000256" key="8">
    <source>
        <dbReference type="ARBA" id="ARBA00022980"/>
    </source>
</evidence>
<comment type="similarity">
    <text evidence="2 11">Belongs to the bacterial ribosomal protein bL31 family. Type A subfamily.</text>
</comment>
<keyword evidence="5 11" id="KW-0699">rRNA-binding</keyword>
<dbReference type="GO" id="GO:0006412">
    <property type="term" value="P:translation"/>
    <property type="evidence" value="ECO:0007669"/>
    <property type="project" value="UniProtKB-UniRule"/>
</dbReference>
<comment type="subunit">
    <text evidence="3 11">Part of the 50S ribosomal subunit.</text>
</comment>
<dbReference type="PANTHER" id="PTHR33280:SF6">
    <property type="entry name" value="LARGE RIBOSOMAL SUBUNIT PROTEIN BL31A"/>
    <property type="match status" value="1"/>
</dbReference>
<protein>
    <recommendedName>
        <fullName evidence="10 11">Large ribosomal subunit protein bL31</fullName>
    </recommendedName>
</protein>
<evidence type="ECO:0000256" key="10">
    <source>
        <dbReference type="ARBA" id="ARBA00035687"/>
    </source>
</evidence>
<feature type="binding site" evidence="11">
    <location>
        <position position="56"/>
    </location>
    <ligand>
        <name>Zn(2+)</name>
        <dbReference type="ChEBI" id="CHEBI:29105"/>
    </ligand>
</feature>
<dbReference type="AlphaFoldDB" id="W1IPY0"/>
<accession>W1IPY0</accession>
<proteinExistence type="inferred from homology"/>
<dbReference type="Pfam" id="PF01197">
    <property type="entry name" value="Ribosomal_L31"/>
    <property type="match status" value="1"/>
</dbReference>
<gene>
    <name evidence="11" type="primary">rpmE</name>
    <name evidence="12" type="ORF">XCR1_1090022</name>
</gene>
<evidence type="ECO:0000256" key="6">
    <source>
        <dbReference type="ARBA" id="ARBA00022833"/>
    </source>
</evidence>